<sequence>MKPVVKEFQDDTQLMSEVKILSAQGVEKDDLYVISHDSDRTDRVADKVEANKVGINEEGIGNAVGNIFRKKGDELRVKFEELGFTQDEANELEEKLDHGKILLINKNPNK</sequence>
<dbReference type="InterPro" id="IPR025889">
    <property type="entry name" value="GSP17M-like_dom"/>
</dbReference>
<dbReference type="OrthoDB" id="2353304at2"/>
<feature type="domain" description="General stress protein 17M-like" evidence="1">
    <location>
        <begin position="3"/>
        <end position="99"/>
    </location>
</feature>
<reference evidence="2 3" key="1">
    <citation type="journal article" date="2003" name="Int. J. Syst. Evol. Microbiol.">
        <title>Virgibacillus carmonensis sp. nov., Virgibacillus necropolis sp. nov. and Virgibacillus picturae sp. nov., three novel species isolated from deteriorated mural paintings, transfer of the species of the genus salibacillus to Virgibacillus, as Virgibacillus marismortui comb. nov. and Virgibacillus salexigens comb. nov., and emended description of the genus Virgibacillus.</title>
        <authorList>
            <person name="Heyrman J."/>
            <person name="Logan N.A."/>
            <person name="Busse H.J."/>
            <person name="Balcaen A."/>
            <person name="Lebbe L."/>
            <person name="Rodriguez-Diaz M."/>
            <person name="Swings J."/>
            <person name="De Vos P."/>
        </authorList>
    </citation>
    <scope>NUCLEOTIDE SEQUENCE [LARGE SCALE GENOMIC DNA]</scope>
    <source>
        <strain evidence="2 3">LMG 19488</strain>
    </source>
</reference>
<dbReference type="KEGG" id="vne:CFK40_05005"/>
<keyword evidence="3" id="KW-1185">Reference proteome</keyword>
<dbReference type="EMBL" id="CP022437">
    <property type="protein sequence ID" value="ASN04412.1"/>
    <property type="molecule type" value="Genomic_DNA"/>
</dbReference>
<evidence type="ECO:0000313" key="3">
    <source>
        <dbReference type="Proteomes" id="UP000204391"/>
    </source>
</evidence>
<protein>
    <submittedName>
        <fullName evidence="2">General stress protein</fullName>
    </submittedName>
</protein>
<evidence type="ECO:0000313" key="2">
    <source>
        <dbReference type="EMBL" id="ASN04412.1"/>
    </source>
</evidence>
<organism evidence="2 3">
    <name type="scientific">Virgibacillus necropolis</name>
    <dbReference type="NCBI Taxonomy" id="163877"/>
    <lineage>
        <taxon>Bacteria</taxon>
        <taxon>Bacillati</taxon>
        <taxon>Bacillota</taxon>
        <taxon>Bacilli</taxon>
        <taxon>Bacillales</taxon>
        <taxon>Bacillaceae</taxon>
        <taxon>Virgibacillus</taxon>
    </lineage>
</organism>
<evidence type="ECO:0000259" key="1">
    <source>
        <dbReference type="Pfam" id="PF11181"/>
    </source>
</evidence>
<dbReference type="Pfam" id="PF11181">
    <property type="entry name" value="YflT"/>
    <property type="match status" value="1"/>
</dbReference>
<accession>A0A221M9X0</accession>
<proteinExistence type="predicted"/>
<dbReference type="Proteomes" id="UP000204391">
    <property type="component" value="Chromosome"/>
</dbReference>
<dbReference type="RefSeq" id="WP_089531141.1">
    <property type="nucleotide sequence ID" value="NZ_CP022437.1"/>
</dbReference>
<dbReference type="AlphaFoldDB" id="A0A221M9X0"/>
<gene>
    <name evidence="2" type="ORF">CFK40_05005</name>
</gene>
<name>A0A221M9X0_9BACI</name>